<dbReference type="InterPro" id="IPR001505">
    <property type="entry name" value="Copper_CuA"/>
</dbReference>
<dbReference type="InterPro" id="IPR014222">
    <property type="entry name" value="Cyt_c_oxidase_su2"/>
</dbReference>
<dbReference type="InterPro" id="IPR036257">
    <property type="entry name" value="Cyt_c_oxidase_su2_TM_sf"/>
</dbReference>
<feature type="domain" description="Cytochrome oxidase subunit II copper A binding" evidence="18">
    <location>
        <begin position="120"/>
        <end position="272"/>
    </location>
</feature>
<dbReference type="PROSITE" id="PS00078">
    <property type="entry name" value="COX2"/>
    <property type="match status" value="1"/>
</dbReference>
<feature type="transmembrane region" description="Helical" evidence="16">
    <location>
        <begin position="91"/>
        <end position="113"/>
    </location>
</feature>
<keyword evidence="21" id="KW-1185">Reference proteome</keyword>
<evidence type="ECO:0000256" key="6">
    <source>
        <dbReference type="ARBA" id="ARBA00022723"/>
    </source>
</evidence>
<feature type="signal peptide" evidence="17">
    <location>
        <begin position="1"/>
        <end position="23"/>
    </location>
</feature>
<evidence type="ECO:0000256" key="16">
    <source>
        <dbReference type="SAM" id="Phobius"/>
    </source>
</evidence>
<dbReference type="SUPFAM" id="SSF81464">
    <property type="entry name" value="Cytochrome c oxidase subunit II-like, transmembrane region"/>
    <property type="match status" value="1"/>
</dbReference>
<dbReference type="GO" id="GO:0005507">
    <property type="term" value="F:copper ion binding"/>
    <property type="evidence" value="ECO:0007669"/>
    <property type="project" value="InterPro"/>
</dbReference>
<dbReference type="STRING" id="578942.SAMN05216289_106159"/>
<evidence type="ECO:0000256" key="5">
    <source>
        <dbReference type="ARBA" id="ARBA00022692"/>
    </source>
</evidence>
<dbReference type="PROSITE" id="PS50857">
    <property type="entry name" value="COX2_CUA"/>
    <property type="match status" value="1"/>
</dbReference>
<accession>A0A1I4WXW1</accession>
<evidence type="ECO:0000256" key="11">
    <source>
        <dbReference type="ARBA" id="ARBA00023136"/>
    </source>
</evidence>
<keyword evidence="9 16" id="KW-1133">Transmembrane helix</keyword>
<keyword evidence="8 14" id="KW-0249">Electron transport</keyword>
<dbReference type="AlphaFoldDB" id="A0A1I4WXW1"/>
<dbReference type="Pfam" id="PF02790">
    <property type="entry name" value="COX2_TM"/>
    <property type="match status" value="1"/>
</dbReference>
<protein>
    <recommendedName>
        <fullName evidence="15">Cytochrome c oxidase subunit 2</fullName>
        <ecNumber evidence="15">7.1.1.9</ecNumber>
    </recommendedName>
</protein>
<evidence type="ECO:0000256" key="14">
    <source>
        <dbReference type="RuleBase" id="RU000456"/>
    </source>
</evidence>
<dbReference type="PRINTS" id="PR01166">
    <property type="entry name" value="CYCOXIDASEII"/>
</dbReference>
<dbReference type="InterPro" id="IPR045187">
    <property type="entry name" value="CcO_II"/>
</dbReference>
<evidence type="ECO:0000259" key="18">
    <source>
        <dbReference type="PROSITE" id="PS50857"/>
    </source>
</evidence>
<comment type="cofactor">
    <cofactor evidence="15">
        <name>Cu cation</name>
        <dbReference type="ChEBI" id="CHEBI:23378"/>
    </cofactor>
    <text evidence="15">Binds a copper A center.</text>
</comment>
<dbReference type="RefSeq" id="WP_245778832.1">
    <property type="nucleotide sequence ID" value="NZ_FOVF01000006.1"/>
</dbReference>
<keyword evidence="10 15" id="KW-0186">Copper</keyword>
<dbReference type="Proteomes" id="UP000198575">
    <property type="component" value="Unassembled WGS sequence"/>
</dbReference>
<keyword evidence="11 16" id="KW-0472">Membrane</keyword>
<evidence type="ECO:0000313" key="21">
    <source>
        <dbReference type="Proteomes" id="UP000198575"/>
    </source>
</evidence>
<evidence type="ECO:0000256" key="7">
    <source>
        <dbReference type="ARBA" id="ARBA00022967"/>
    </source>
</evidence>
<organism evidence="20 21">
    <name type="scientific">Dokdonella immobilis</name>
    <dbReference type="NCBI Taxonomy" id="578942"/>
    <lineage>
        <taxon>Bacteria</taxon>
        <taxon>Pseudomonadati</taxon>
        <taxon>Pseudomonadota</taxon>
        <taxon>Gammaproteobacteria</taxon>
        <taxon>Lysobacterales</taxon>
        <taxon>Rhodanobacteraceae</taxon>
        <taxon>Dokdonella</taxon>
    </lineage>
</organism>
<proteinExistence type="inferred from homology"/>
<dbReference type="SUPFAM" id="SSF49503">
    <property type="entry name" value="Cupredoxins"/>
    <property type="match status" value="1"/>
</dbReference>
<gene>
    <name evidence="20" type="ORF">SAMN05216289_106159</name>
</gene>
<feature type="chain" id="PRO_5011699365" description="Cytochrome c oxidase subunit 2" evidence="17">
    <location>
        <begin position="24"/>
        <end position="294"/>
    </location>
</feature>
<evidence type="ECO:0000256" key="13">
    <source>
        <dbReference type="ARBA" id="ARBA00047816"/>
    </source>
</evidence>
<feature type="domain" description="Cytochrome oxidase subunit II transmembrane region profile" evidence="19">
    <location>
        <begin position="24"/>
        <end position="119"/>
    </location>
</feature>
<evidence type="ECO:0000256" key="3">
    <source>
        <dbReference type="ARBA" id="ARBA00022448"/>
    </source>
</evidence>
<comment type="subcellular location">
    <subcellularLocation>
        <location evidence="14">Cell membrane</location>
        <topology evidence="14">Multi-pass membrane protein</topology>
    </subcellularLocation>
    <subcellularLocation>
        <location evidence="1">Membrane</location>
        <topology evidence="1">Multi-pass membrane protein</topology>
    </subcellularLocation>
</comment>
<evidence type="ECO:0000313" key="20">
    <source>
        <dbReference type="EMBL" id="SFN18265.1"/>
    </source>
</evidence>
<evidence type="ECO:0000256" key="2">
    <source>
        <dbReference type="ARBA" id="ARBA00007866"/>
    </source>
</evidence>
<evidence type="ECO:0000256" key="9">
    <source>
        <dbReference type="ARBA" id="ARBA00022989"/>
    </source>
</evidence>
<keyword evidence="6 15" id="KW-0479">Metal-binding</keyword>
<dbReference type="Gene3D" id="1.10.287.90">
    <property type="match status" value="1"/>
</dbReference>
<dbReference type="Pfam" id="PF00116">
    <property type="entry name" value="COX2"/>
    <property type="match status" value="1"/>
</dbReference>
<dbReference type="PROSITE" id="PS50999">
    <property type="entry name" value="COX2_TM"/>
    <property type="match status" value="1"/>
</dbReference>
<evidence type="ECO:0000259" key="19">
    <source>
        <dbReference type="PROSITE" id="PS50999"/>
    </source>
</evidence>
<dbReference type="GO" id="GO:0004129">
    <property type="term" value="F:cytochrome-c oxidase activity"/>
    <property type="evidence" value="ECO:0007669"/>
    <property type="project" value="UniProtKB-EC"/>
</dbReference>
<dbReference type="InterPro" id="IPR002429">
    <property type="entry name" value="CcO_II-like_C"/>
</dbReference>
<dbReference type="PANTHER" id="PTHR22888:SF9">
    <property type="entry name" value="CYTOCHROME C OXIDASE SUBUNIT 2"/>
    <property type="match status" value="1"/>
</dbReference>
<dbReference type="InterPro" id="IPR008972">
    <property type="entry name" value="Cupredoxin"/>
</dbReference>
<evidence type="ECO:0000256" key="4">
    <source>
        <dbReference type="ARBA" id="ARBA00022660"/>
    </source>
</evidence>
<comment type="similarity">
    <text evidence="2 14">Belongs to the cytochrome c oxidase subunit 2 family.</text>
</comment>
<sequence>MRRALAAPALIILGMLASTAASANPQPWQLNMTRGATETSAQVHDIHMIMFWICVVIGVVVFGVMFVAMFRFRKSRGAVAATWSHSTKLEAAWTIIPILILIGSAWPATALLLRMADTSDSEMTIKVTGYQWKWRYEYVDYFGKQPGINFVSSLETQSNRTRQLDSGLDPAAIKVDGVSTYLLDVDKPLVLPAGVKVRFVVTADDVIHAWWVPSLGWKQDAIPGIINSAWTQVDQPGVYRGQCAELCGRDHGFMPIVVKVLPKAEFEQWMTDQAPAPAVEATAITLAPTTAPQG</sequence>
<name>A0A1I4WXW1_9GAMM</name>
<dbReference type="NCBIfam" id="TIGR02866">
    <property type="entry name" value="CoxB"/>
    <property type="match status" value="1"/>
</dbReference>
<keyword evidence="5 14" id="KW-0812">Transmembrane</keyword>
<dbReference type="GO" id="GO:0042773">
    <property type="term" value="P:ATP synthesis coupled electron transport"/>
    <property type="evidence" value="ECO:0007669"/>
    <property type="project" value="TreeGrafter"/>
</dbReference>
<keyword evidence="3 14" id="KW-0813">Transport</keyword>
<feature type="transmembrane region" description="Helical" evidence="16">
    <location>
        <begin position="46"/>
        <end position="70"/>
    </location>
</feature>
<evidence type="ECO:0000256" key="17">
    <source>
        <dbReference type="SAM" id="SignalP"/>
    </source>
</evidence>
<dbReference type="PANTHER" id="PTHR22888">
    <property type="entry name" value="CYTOCHROME C OXIDASE, SUBUNIT II"/>
    <property type="match status" value="1"/>
</dbReference>
<dbReference type="Gene3D" id="2.60.40.420">
    <property type="entry name" value="Cupredoxins - blue copper proteins"/>
    <property type="match status" value="1"/>
</dbReference>
<dbReference type="EMBL" id="FOVF01000006">
    <property type="protein sequence ID" value="SFN18265.1"/>
    <property type="molecule type" value="Genomic_DNA"/>
</dbReference>
<evidence type="ECO:0000256" key="1">
    <source>
        <dbReference type="ARBA" id="ARBA00004141"/>
    </source>
</evidence>
<comment type="function">
    <text evidence="12 15">Subunits I and II form the functional core of the enzyme complex. Electrons originating in cytochrome c are transferred via heme a and Cu(A) to the binuclear center formed by heme a3 and Cu(B).</text>
</comment>
<evidence type="ECO:0000256" key="15">
    <source>
        <dbReference type="RuleBase" id="RU004024"/>
    </source>
</evidence>
<reference evidence="20 21" key="1">
    <citation type="submission" date="2016-10" db="EMBL/GenBank/DDBJ databases">
        <authorList>
            <person name="de Groot N.N."/>
        </authorList>
    </citation>
    <scope>NUCLEOTIDE SEQUENCE [LARGE SCALE GENOMIC DNA]</scope>
    <source>
        <strain evidence="20 21">CGMCC 1.7659</strain>
    </source>
</reference>
<evidence type="ECO:0000256" key="8">
    <source>
        <dbReference type="ARBA" id="ARBA00022982"/>
    </source>
</evidence>
<dbReference type="GO" id="GO:0005886">
    <property type="term" value="C:plasma membrane"/>
    <property type="evidence" value="ECO:0007669"/>
    <property type="project" value="UniProtKB-SubCell"/>
</dbReference>
<comment type="catalytic activity">
    <reaction evidence="13 15">
        <text>4 Fe(II)-[cytochrome c] + O2 + 8 H(+)(in) = 4 Fe(III)-[cytochrome c] + 2 H2O + 4 H(+)(out)</text>
        <dbReference type="Rhea" id="RHEA:11436"/>
        <dbReference type="Rhea" id="RHEA-COMP:10350"/>
        <dbReference type="Rhea" id="RHEA-COMP:14399"/>
        <dbReference type="ChEBI" id="CHEBI:15377"/>
        <dbReference type="ChEBI" id="CHEBI:15378"/>
        <dbReference type="ChEBI" id="CHEBI:15379"/>
        <dbReference type="ChEBI" id="CHEBI:29033"/>
        <dbReference type="ChEBI" id="CHEBI:29034"/>
        <dbReference type="EC" id="7.1.1.9"/>
    </reaction>
</comment>
<keyword evidence="17" id="KW-0732">Signal</keyword>
<evidence type="ECO:0000256" key="12">
    <source>
        <dbReference type="ARBA" id="ARBA00024688"/>
    </source>
</evidence>
<keyword evidence="7" id="KW-1278">Translocase</keyword>
<dbReference type="GO" id="GO:0016491">
    <property type="term" value="F:oxidoreductase activity"/>
    <property type="evidence" value="ECO:0007669"/>
    <property type="project" value="InterPro"/>
</dbReference>
<dbReference type="EC" id="7.1.1.9" evidence="15"/>
<keyword evidence="4 14" id="KW-0679">Respiratory chain</keyword>
<dbReference type="InterPro" id="IPR011759">
    <property type="entry name" value="Cyt_c_oxidase_su2_TM_dom"/>
</dbReference>
<evidence type="ECO:0000256" key="10">
    <source>
        <dbReference type="ARBA" id="ARBA00023008"/>
    </source>
</evidence>